<evidence type="ECO:0000256" key="5">
    <source>
        <dbReference type="ARBA" id="ARBA00023004"/>
    </source>
</evidence>
<evidence type="ECO:0000256" key="3">
    <source>
        <dbReference type="ARBA" id="ARBA00022723"/>
    </source>
</evidence>
<protein>
    <submittedName>
        <fullName evidence="8">Methylamine utilization protein MauG</fullName>
    </submittedName>
</protein>
<evidence type="ECO:0000313" key="9">
    <source>
        <dbReference type="Proteomes" id="UP001161405"/>
    </source>
</evidence>
<gene>
    <name evidence="8" type="ORF">GCM10007879_13320</name>
</gene>
<evidence type="ECO:0000256" key="6">
    <source>
        <dbReference type="PROSITE-ProRule" id="PRU00433"/>
    </source>
</evidence>
<dbReference type="InterPro" id="IPR036909">
    <property type="entry name" value="Cyt_c-like_dom_sf"/>
</dbReference>
<comment type="caution">
    <text evidence="8">The sequence shown here is derived from an EMBL/GenBank/DDBJ whole genome shotgun (WGS) entry which is preliminary data.</text>
</comment>
<sequence>MGPKRVSATGENRIKKRIPRNAPALWNLGAKDIDVLFHDGRLSASETYENGFDSPAEEWLPDGLESILAAQAIFPLVAQFEMAGNPKENEIAGAVHDRIDAAWPIIAKRVRTIPEYGAMFTKFFENVSKPEDVTIAHIANALAAFMAIEWQSVDTRYDQFLLGDDSALTAQEKRGLALFDGKANCSSCHSGALLSDQKFHALAVPPFGPGRTRGFDPMVRDVGHMGESNDVNDAYRFRTPMLRNVTLTAPYGHNGAFATLEGIIRHHLDPVSSFAAWDKAQTNLVPVPEIEHVDFAIWDNPRELQKVAQKIDIEPISLTDSEIADLLAFLHSLTGTKSVTDPVFGVPETVPSGLEVIK</sequence>
<evidence type="ECO:0000256" key="4">
    <source>
        <dbReference type="ARBA" id="ARBA00023002"/>
    </source>
</evidence>
<comment type="subcellular location">
    <subcellularLocation>
        <location evidence="1">Cell envelope</location>
    </subcellularLocation>
</comment>
<dbReference type="PROSITE" id="PS51007">
    <property type="entry name" value="CYTC"/>
    <property type="match status" value="1"/>
</dbReference>
<dbReference type="PANTHER" id="PTHR30600">
    <property type="entry name" value="CYTOCHROME C PEROXIDASE-RELATED"/>
    <property type="match status" value="1"/>
</dbReference>
<dbReference type="InterPro" id="IPR051395">
    <property type="entry name" value="Cytochrome_c_Peroxidase/MauG"/>
</dbReference>
<dbReference type="Proteomes" id="UP001161405">
    <property type="component" value="Unassembled WGS sequence"/>
</dbReference>
<dbReference type="InterPro" id="IPR004852">
    <property type="entry name" value="Di-haem_cyt_c_peroxidsae"/>
</dbReference>
<evidence type="ECO:0000313" key="8">
    <source>
        <dbReference type="EMBL" id="GLQ17083.1"/>
    </source>
</evidence>
<evidence type="ECO:0000259" key="7">
    <source>
        <dbReference type="PROSITE" id="PS51007"/>
    </source>
</evidence>
<keyword evidence="4" id="KW-0560">Oxidoreductase</keyword>
<keyword evidence="2 6" id="KW-0349">Heme</keyword>
<dbReference type="Gene3D" id="1.10.760.10">
    <property type="entry name" value="Cytochrome c-like domain"/>
    <property type="match status" value="2"/>
</dbReference>
<reference evidence="8" key="1">
    <citation type="journal article" date="2014" name="Int. J. Syst. Evol. Microbiol.">
        <title>Complete genome of a new Firmicutes species belonging to the dominant human colonic microbiota ('Ruminococcus bicirculans') reveals two chromosomes and a selective capacity to utilize plant glucans.</title>
        <authorList>
            <consortium name="NISC Comparative Sequencing Program"/>
            <person name="Wegmann U."/>
            <person name="Louis P."/>
            <person name="Goesmann A."/>
            <person name="Henrissat B."/>
            <person name="Duncan S.H."/>
            <person name="Flint H.J."/>
        </authorList>
    </citation>
    <scope>NUCLEOTIDE SEQUENCE</scope>
    <source>
        <strain evidence="8">NBRC 107169</strain>
    </source>
</reference>
<proteinExistence type="predicted"/>
<reference evidence="8" key="2">
    <citation type="submission" date="2023-01" db="EMBL/GenBank/DDBJ databases">
        <title>Draft genome sequence of Maritalea porphyrae strain NBRC 107169.</title>
        <authorList>
            <person name="Sun Q."/>
            <person name="Mori K."/>
        </authorList>
    </citation>
    <scope>NUCLEOTIDE SEQUENCE</scope>
    <source>
        <strain evidence="8">NBRC 107169</strain>
    </source>
</reference>
<feature type="domain" description="Cytochrome c" evidence="7">
    <location>
        <begin position="170"/>
        <end position="334"/>
    </location>
</feature>
<accession>A0ABQ5UPE6</accession>
<name>A0ABQ5UPE6_9HYPH</name>
<dbReference type="SUPFAM" id="SSF46626">
    <property type="entry name" value="Cytochrome c"/>
    <property type="match status" value="2"/>
</dbReference>
<organism evidence="8 9">
    <name type="scientific">Maritalea porphyrae</name>
    <dbReference type="NCBI Taxonomy" id="880732"/>
    <lineage>
        <taxon>Bacteria</taxon>
        <taxon>Pseudomonadati</taxon>
        <taxon>Pseudomonadota</taxon>
        <taxon>Alphaproteobacteria</taxon>
        <taxon>Hyphomicrobiales</taxon>
        <taxon>Devosiaceae</taxon>
        <taxon>Maritalea</taxon>
    </lineage>
</organism>
<dbReference type="Pfam" id="PF03150">
    <property type="entry name" value="CCP_MauG"/>
    <property type="match status" value="1"/>
</dbReference>
<evidence type="ECO:0000256" key="1">
    <source>
        <dbReference type="ARBA" id="ARBA00004196"/>
    </source>
</evidence>
<evidence type="ECO:0000256" key="2">
    <source>
        <dbReference type="ARBA" id="ARBA00022617"/>
    </source>
</evidence>
<keyword evidence="3 6" id="KW-0479">Metal-binding</keyword>
<keyword evidence="9" id="KW-1185">Reference proteome</keyword>
<dbReference type="InterPro" id="IPR009056">
    <property type="entry name" value="Cyt_c-like_dom"/>
</dbReference>
<dbReference type="EMBL" id="BSNI01000002">
    <property type="protein sequence ID" value="GLQ17083.1"/>
    <property type="molecule type" value="Genomic_DNA"/>
</dbReference>
<keyword evidence="5 6" id="KW-0408">Iron</keyword>